<dbReference type="RefSeq" id="WP_240052024.1">
    <property type="nucleotide sequence ID" value="NZ_VWMU01000229.1"/>
</dbReference>
<comment type="caution">
    <text evidence="2">The sequence shown here is derived from an EMBL/GenBank/DDBJ whole genome shotgun (WGS) entry which is preliminary data.</text>
</comment>
<sequence>NILKTYLKDDAATLKTGIWTSNEGTPQANNKTGFNGKPVGIYSKDGEKAIIYGYSQRYAAYWTIKDNQTTPYETSIALSNKLKEIGKVFNTDYCAYSIRCIKE</sequence>
<dbReference type="AlphaFoldDB" id="A0A641MFY3"/>
<accession>A0A641MFY3</accession>
<evidence type="ECO:0000259" key="1">
    <source>
        <dbReference type="Pfam" id="PF09603"/>
    </source>
</evidence>
<dbReference type="InterPro" id="IPR011871">
    <property type="entry name" value="Fib_succ_major"/>
</dbReference>
<protein>
    <recommendedName>
        <fullName evidence="1">Fibrobacter succinogenes major paralogous domain-containing protein</fullName>
    </recommendedName>
</protein>
<dbReference type="Pfam" id="PF09603">
    <property type="entry name" value="Fib_succ_major"/>
    <property type="match status" value="1"/>
</dbReference>
<organism evidence="2">
    <name type="scientific">Bacteroides salyersiae</name>
    <dbReference type="NCBI Taxonomy" id="291644"/>
    <lineage>
        <taxon>Bacteria</taxon>
        <taxon>Pseudomonadati</taxon>
        <taxon>Bacteroidota</taxon>
        <taxon>Bacteroidia</taxon>
        <taxon>Bacteroidales</taxon>
        <taxon>Bacteroidaceae</taxon>
        <taxon>Bacteroides</taxon>
    </lineage>
</organism>
<name>A0A641MFY3_9BACE</name>
<evidence type="ECO:0000313" key="2">
    <source>
        <dbReference type="EMBL" id="KAA3710113.1"/>
    </source>
</evidence>
<proteinExistence type="predicted"/>
<dbReference type="EMBL" id="VWMU01000229">
    <property type="protein sequence ID" value="KAA3710113.1"/>
    <property type="molecule type" value="Genomic_DNA"/>
</dbReference>
<gene>
    <name evidence="2" type="ORF">F3F94_18580</name>
</gene>
<reference evidence="2" key="1">
    <citation type="journal article" date="2019" name="Nat. Med.">
        <title>A library of human gut bacterial isolates paired with longitudinal multiomics data enables mechanistic microbiome research.</title>
        <authorList>
            <person name="Poyet M."/>
            <person name="Groussin M."/>
            <person name="Gibbons S.M."/>
            <person name="Avila-Pacheco J."/>
            <person name="Jiang X."/>
            <person name="Kearney S.M."/>
            <person name="Perrotta A.R."/>
            <person name="Berdy B."/>
            <person name="Zhao S."/>
            <person name="Lieberman T.D."/>
            <person name="Swanson P.K."/>
            <person name="Smith M."/>
            <person name="Roesemann S."/>
            <person name="Alexander J.E."/>
            <person name="Rich S.A."/>
            <person name="Livny J."/>
            <person name="Vlamakis H."/>
            <person name="Clish C."/>
            <person name="Bullock K."/>
            <person name="Deik A."/>
            <person name="Scott J."/>
            <person name="Pierce K.A."/>
            <person name="Xavier R.J."/>
            <person name="Alm E.J."/>
        </authorList>
    </citation>
    <scope>NUCLEOTIDE SEQUENCE</scope>
    <source>
        <strain evidence="2">BIOML-A21</strain>
    </source>
</reference>
<feature type="non-terminal residue" evidence="2">
    <location>
        <position position="1"/>
    </location>
</feature>
<feature type="domain" description="Fibrobacter succinogenes major paralogous" evidence="1">
    <location>
        <begin position="8"/>
        <end position="102"/>
    </location>
</feature>